<name>A0ACC3MKQ8_9PEZI</name>
<keyword evidence="2" id="KW-1185">Reference proteome</keyword>
<protein>
    <submittedName>
        <fullName evidence="1">Uncharacterized protein</fullName>
    </submittedName>
</protein>
<proteinExistence type="predicted"/>
<comment type="caution">
    <text evidence="1">The sequence shown here is derived from an EMBL/GenBank/DDBJ whole genome shotgun (WGS) entry which is preliminary data.</text>
</comment>
<evidence type="ECO:0000313" key="1">
    <source>
        <dbReference type="EMBL" id="KAK3696992.1"/>
    </source>
</evidence>
<dbReference type="Proteomes" id="UP001281147">
    <property type="component" value="Unassembled WGS sequence"/>
</dbReference>
<dbReference type="EMBL" id="JAUTXU010000233">
    <property type="protein sequence ID" value="KAK3696992.1"/>
    <property type="molecule type" value="Genomic_DNA"/>
</dbReference>
<organism evidence="1 2">
    <name type="scientific">Vermiconidia calcicola</name>
    <dbReference type="NCBI Taxonomy" id="1690605"/>
    <lineage>
        <taxon>Eukaryota</taxon>
        <taxon>Fungi</taxon>
        <taxon>Dikarya</taxon>
        <taxon>Ascomycota</taxon>
        <taxon>Pezizomycotina</taxon>
        <taxon>Dothideomycetes</taxon>
        <taxon>Dothideomycetidae</taxon>
        <taxon>Mycosphaerellales</taxon>
        <taxon>Extremaceae</taxon>
        <taxon>Vermiconidia</taxon>
    </lineage>
</organism>
<evidence type="ECO:0000313" key="2">
    <source>
        <dbReference type="Proteomes" id="UP001281147"/>
    </source>
</evidence>
<reference evidence="1" key="1">
    <citation type="submission" date="2023-07" db="EMBL/GenBank/DDBJ databases">
        <title>Black Yeasts Isolated from many extreme environments.</title>
        <authorList>
            <person name="Coleine C."/>
            <person name="Stajich J.E."/>
            <person name="Selbmann L."/>
        </authorList>
    </citation>
    <scope>NUCLEOTIDE SEQUENCE</scope>
    <source>
        <strain evidence="1">CCFEE 5714</strain>
    </source>
</reference>
<gene>
    <name evidence="1" type="ORF">LTR37_017699</name>
</gene>
<sequence>MNCRFLLAVLLHYEILLLCFANRYESDDIDFDHRQLDLATEDHTLQLRLESSHGTSTDDVAADAILSDPLDELRKALDVMQSTWFKVWVGTWPTAIDWTRAVLDAYLVSALSSLSKALHSSQQQREVENEINLYFSQNVAYYFGENAFSLRNQAYDDMLWVVLGWLESVNFIKKHSQLHYEPADKDSQSPSWHGSQFIQAFAHRARVFYDITTRGWDTKFCGGGMTWNPSLGPYKNAITNELFIAASVDGVQQQGLGKAQPQDPDCLKAAMDGYDWLKNSNMTNAQGLYVDGFHISNWRKNGTKCDERNNMVYTYNQGVLLSGLRGLWESTGNKAYLQDGYHLVRNVIRATGWLSETEEAPQSYAWAGLGRHGILEERCDASGHCDQNAQTFKGIFYHHLTLFCEPLPFVALVPGKTYVADKELAFLHRQSCKKYAVWVAHNAKAALSTRDEKGQFGMWWAPQSVSDVAPLPEGAMDYRNNASELLTPLWSSRTTSSLWPDAVASYSNGQLLEADGRVRTARVAHEAVTMSDGYREDRTTSLDPNDRGRGRTVETQGGGVAVLRAWWELLNMP</sequence>
<accession>A0ACC3MKQ8</accession>